<protein>
    <submittedName>
        <fullName evidence="11">Zinc finger BED domain-containing protein RICESLEEPER 2</fullName>
    </submittedName>
</protein>
<evidence type="ECO:0000256" key="9">
    <source>
        <dbReference type="PROSITE-ProRule" id="PRU00027"/>
    </source>
</evidence>
<dbReference type="Pfam" id="PF05699">
    <property type="entry name" value="Dimer_Tnp_hAT"/>
    <property type="match status" value="1"/>
</dbReference>
<comment type="caution">
    <text evidence="11">The sequence shown here is derived from an EMBL/GenBank/DDBJ whole genome shotgun (WGS) entry which is preliminary data.</text>
</comment>
<dbReference type="Pfam" id="PF02892">
    <property type="entry name" value="zf-BED"/>
    <property type="match status" value="1"/>
</dbReference>
<dbReference type="EMBL" id="QZWG01000010">
    <property type="protein sequence ID" value="RZB86832.1"/>
    <property type="molecule type" value="Genomic_DNA"/>
</dbReference>
<dbReference type="GO" id="GO:0008270">
    <property type="term" value="F:zinc ion binding"/>
    <property type="evidence" value="ECO:0007669"/>
    <property type="project" value="UniProtKB-KW"/>
</dbReference>
<evidence type="ECO:0000256" key="6">
    <source>
        <dbReference type="ARBA" id="ARBA00023125"/>
    </source>
</evidence>
<keyword evidence="6" id="KW-0238">DNA-binding</keyword>
<dbReference type="InterPro" id="IPR052035">
    <property type="entry name" value="ZnF_BED_domain_contain"/>
</dbReference>
<keyword evidence="2" id="KW-0479">Metal-binding</keyword>
<dbReference type="InterPro" id="IPR036236">
    <property type="entry name" value="Znf_C2H2_sf"/>
</dbReference>
<dbReference type="InterPro" id="IPR003656">
    <property type="entry name" value="Znf_BED"/>
</dbReference>
<accession>A0A445ILB1</accession>
<reference evidence="11 12" key="1">
    <citation type="submission" date="2018-09" db="EMBL/GenBank/DDBJ databases">
        <title>A high-quality reference genome of wild soybean provides a powerful tool to mine soybean genomes.</title>
        <authorList>
            <person name="Xie M."/>
            <person name="Chung C.Y.L."/>
            <person name="Li M.-W."/>
            <person name="Wong F.-L."/>
            <person name="Chan T.-F."/>
            <person name="Lam H.-M."/>
        </authorList>
    </citation>
    <scope>NUCLEOTIDE SEQUENCE [LARGE SCALE GENOMIC DNA]</scope>
    <source>
        <strain evidence="12">cv. W05</strain>
        <tissue evidence="11">Hypocotyl of etiolated seedlings</tissue>
    </source>
</reference>
<evidence type="ECO:0000256" key="8">
    <source>
        <dbReference type="ARBA" id="ARBA00023242"/>
    </source>
</evidence>
<dbReference type="InterPro" id="IPR012337">
    <property type="entry name" value="RNaseH-like_sf"/>
</dbReference>
<evidence type="ECO:0000256" key="5">
    <source>
        <dbReference type="ARBA" id="ARBA00023015"/>
    </source>
</evidence>
<dbReference type="PANTHER" id="PTHR46481:SF10">
    <property type="entry name" value="ZINC FINGER BED DOMAIN-CONTAINING PROTEIN 39"/>
    <property type="match status" value="1"/>
</dbReference>
<dbReference type="Proteomes" id="UP000289340">
    <property type="component" value="Chromosome 10"/>
</dbReference>
<keyword evidence="3 9" id="KW-0863">Zinc-finger</keyword>
<feature type="domain" description="BED-type" evidence="10">
    <location>
        <begin position="33"/>
        <end position="80"/>
    </location>
</feature>
<keyword evidence="12" id="KW-1185">Reference proteome</keyword>
<keyword evidence="8" id="KW-0539">Nucleus</keyword>
<keyword evidence="4" id="KW-0862">Zinc</keyword>
<dbReference type="SUPFAM" id="SSF53098">
    <property type="entry name" value="Ribonuclease H-like"/>
    <property type="match status" value="2"/>
</dbReference>
<name>A0A445ILB1_GLYSO</name>
<sequence length="226" mass="25685">MSSNFLVSNTEVTTSPAVTGSIIARPPRHNGRRNRSEAWNHFNQLEPTSDKRAQCKYCDIVINYENGTSSMLDHKGYHIHMCCCACILNLIVNSGINEIDNFVLRIRAAMKYIRSSPSRLISLIECAERKNIDYKGHICLDVETRWNSTYLVLDATLKHRKAFSEFEFHDRKYANELGKGIARELFAMPVSTVASESAFSTGGRMHDPFRSSLSHEKVETFICTQD</sequence>
<dbReference type="PANTHER" id="PTHR46481">
    <property type="entry name" value="ZINC FINGER BED DOMAIN-CONTAINING PROTEIN 4"/>
    <property type="match status" value="1"/>
</dbReference>
<dbReference type="PROSITE" id="PS50808">
    <property type="entry name" value="ZF_BED"/>
    <property type="match status" value="1"/>
</dbReference>
<evidence type="ECO:0000256" key="1">
    <source>
        <dbReference type="ARBA" id="ARBA00004123"/>
    </source>
</evidence>
<dbReference type="AlphaFoldDB" id="A0A445ILB1"/>
<proteinExistence type="predicted"/>
<evidence type="ECO:0000256" key="3">
    <source>
        <dbReference type="ARBA" id="ARBA00022771"/>
    </source>
</evidence>
<evidence type="ECO:0000313" key="12">
    <source>
        <dbReference type="Proteomes" id="UP000289340"/>
    </source>
</evidence>
<evidence type="ECO:0000259" key="10">
    <source>
        <dbReference type="PROSITE" id="PS50808"/>
    </source>
</evidence>
<organism evidence="11 12">
    <name type="scientific">Glycine soja</name>
    <name type="common">Wild soybean</name>
    <dbReference type="NCBI Taxonomy" id="3848"/>
    <lineage>
        <taxon>Eukaryota</taxon>
        <taxon>Viridiplantae</taxon>
        <taxon>Streptophyta</taxon>
        <taxon>Embryophyta</taxon>
        <taxon>Tracheophyta</taxon>
        <taxon>Spermatophyta</taxon>
        <taxon>Magnoliopsida</taxon>
        <taxon>eudicotyledons</taxon>
        <taxon>Gunneridae</taxon>
        <taxon>Pentapetalae</taxon>
        <taxon>rosids</taxon>
        <taxon>fabids</taxon>
        <taxon>Fabales</taxon>
        <taxon>Fabaceae</taxon>
        <taxon>Papilionoideae</taxon>
        <taxon>50 kb inversion clade</taxon>
        <taxon>NPAAA clade</taxon>
        <taxon>indigoferoid/millettioid clade</taxon>
        <taxon>Phaseoleae</taxon>
        <taxon>Glycine</taxon>
        <taxon>Glycine subgen. Soja</taxon>
    </lineage>
</organism>
<evidence type="ECO:0000256" key="7">
    <source>
        <dbReference type="ARBA" id="ARBA00023163"/>
    </source>
</evidence>
<keyword evidence="7" id="KW-0804">Transcription</keyword>
<dbReference type="SUPFAM" id="SSF57667">
    <property type="entry name" value="beta-beta-alpha zinc fingers"/>
    <property type="match status" value="1"/>
</dbReference>
<dbReference type="SMART" id="SM00614">
    <property type="entry name" value="ZnF_BED"/>
    <property type="match status" value="1"/>
</dbReference>
<dbReference type="GO" id="GO:0046983">
    <property type="term" value="F:protein dimerization activity"/>
    <property type="evidence" value="ECO:0007669"/>
    <property type="project" value="InterPro"/>
</dbReference>
<evidence type="ECO:0000256" key="2">
    <source>
        <dbReference type="ARBA" id="ARBA00022723"/>
    </source>
</evidence>
<comment type="subcellular location">
    <subcellularLocation>
        <location evidence="1">Nucleus</location>
    </subcellularLocation>
</comment>
<dbReference type="InterPro" id="IPR008906">
    <property type="entry name" value="HATC_C_dom"/>
</dbReference>
<dbReference type="GO" id="GO:0003677">
    <property type="term" value="F:DNA binding"/>
    <property type="evidence" value="ECO:0007669"/>
    <property type="project" value="UniProtKB-KW"/>
</dbReference>
<evidence type="ECO:0000313" key="11">
    <source>
        <dbReference type="EMBL" id="RZB86832.1"/>
    </source>
</evidence>
<evidence type="ECO:0000256" key="4">
    <source>
        <dbReference type="ARBA" id="ARBA00022833"/>
    </source>
</evidence>
<keyword evidence="5" id="KW-0805">Transcription regulation</keyword>
<dbReference type="GO" id="GO:0005634">
    <property type="term" value="C:nucleus"/>
    <property type="evidence" value="ECO:0007669"/>
    <property type="project" value="UniProtKB-SubCell"/>
</dbReference>
<gene>
    <name evidence="11" type="ORF">D0Y65_026789</name>
</gene>